<dbReference type="EMBL" id="JBHSWN010000001">
    <property type="protein sequence ID" value="MFC6792734.1"/>
    <property type="molecule type" value="Genomic_DNA"/>
</dbReference>
<keyword evidence="2" id="KW-1185">Reference proteome</keyword>
<accession>A0ABW2BSV8</accession>
<comment type="caution">
    <text evidence="1">The sequence shown here is derived from an EMBL/GenBank/DDBJ whole genome shotgun (WGS) entry which is preliminary data.</text>
</comment>
<proteinExistence type="predicted"/>
<organism evidence="1 2">
    <name type="scientific">Methylobacterium komagatae</name>
    <dbReference type="NCBI Taxonomy" id="374425"/>
    <lineage>
        <taxon>Bacteria</taxon>
        <taxon>Pseudomonadati</taxon>
        <taxon>Pseudomonadota</taxon>
        <taxon>Alphaproteobacteria</taxon>
        <taxon>Hyphomicrobiales</taxon>
        <taxon>Methylobacteriaceae</taxon>
        <taxon>Methylobacterium</taxon>
    </lineage>
</organism>
<gene>
    <name evidence="1" type="ORF">ACFQE0_26140</name>
</gene>
<sequence length="149" mass="16690">MTRTPQQAAAEAIFDAYEDRSTLTEAEQAMKPAELAATRAIAAMEAAYQAEEQSDGWEWAIVEVMGHRRHVGRIREEERFGAKMIRVDVPIDGDPVAKGWRTHFYAGSALFSVSPCTREAALKTNKPYERPALLALPRREEDDADPIPF</sequence>
<name>A0ABW2BSV8_9HYPH</name>
<protein>
    <submittedName>
        <fullName evidence="1">Uncharacterized protein</fullName>
    </submittedName>
</protein>
<dbReference type="RefSeq" id="WP_378974952.1">
    <property type="nucleotide sequence ID" value="NZ_JBHSWN010000001.1"/>
</dbReference>
<reference evidence="2" key="1">
    <citation type="journal article" date="2019" name="Int. J. Syst. Evol. Microbiol.">
        <title>The Global Catalogue of Microorganisms (GCM) 10K type strain sequencing project: providing services to taxonomists for standard genome sequencing and annotation.</title>
        <authorList>
            <consortium name="The Broad Institute Genomics Platform"/>
            <consortium name="The Broad Institute Genome Sequencing Center for Infectious Disease"/>
            <person name="Wu L."/>
            <person name="Ma J."/>
        </authorList>
    </citation>
    <scope>NUCLEOTIDE SEQUENCE [LARGE SCALE GENOMIC DNA]</scope>
    <source>
        <strain evidence="2">CCUG 48316</strain>
    </source>
</reference>
<evidence type="ECO:0000313" key="2">
    <source>
        <dbReference type="Proteomes" id="UP001596292"/>
    </source>
</evidence>
<dbReference type="Proteomes" id="UP001596292">
    <property type="component" value="Unassembled WGS sequence"/>
</dbReference>
<evidence type="ECO:0000313" key="1">
    <source>
        <dbReference type="EMBL" id="MFC6792734.1"/>
    </source>
</evidence>